<evidence type="ECO:0000256" key="4">
    <source>
        <dbReference type="PROSITE-ProRule" id="PRU00473"/>
    </source>
</evidence>
<dbReference type="EMBL" id="CP071868">
    <property type="protein sequence ID" value="QTE29960.1"/>
    <property type="molecule type" value="Genomic_DNA"/>
</dbReference>
<dbReference type="PRINTS" id="PR01021">
    <property type="entry name" value="OMPADOMAIN"/>
</dbReference>
<dbReference type="InterPro" id="IPR036737">
    <property type="entry name" value="OmpA-like_sf"/>
</dbReference>
<keyword evidence="3" id="KW-0998">Cell outer membrane</keyword>
<dbReference type="Pfam" id="PF00691">
    <property type="entry name" value="OmpA"/>
    <property type="match status" value="1"/>
</dbReference>
<dbReference type="InterPro" id="IPR006664">
    <property type="entry name" value="OMP_bac"/>
</dbReference>
<dbReference type="PANTHER" id="PTHR30329:SF21">
    <property type="entry name" value="LIPOPROTEIN YIAD-RELATED"/>
    <property type="match status" value="1"/>
</dbReference>
<name>A0A8A4ZDA5_9MICO</name>
<feature type="chain" id="PRO_5035257222" evidence="5">
    <location>
        <begin position="32"/>
        <end position="365"/>
    </location>
</feature>
<feature type="domain" description="OmpA-like" evidence="6">
    <location>
        <begin position="246"/>
        <end position="363"/>
    </location>
</feature>
<evidence type="ECO:0000256" key="5">
    <source>
        <dbReference type="SAM" id="SignalP"/>
    </source>
</evidence>
<dbReference type="PANTHER" id="PTHR30329">
    <property type="entry name" value="STATOR ELEMENT OF FLAGELLAR MOTOR COMPLEX"/>
    <property type="match status" value="1"/>
</dbReference>
<organism evidence="7 8">
    <name type="scientific">Pengzhenrongella sicca</name>
    <dbReference type="NCBI Taxonomy" id="2819238"/>
    <lineage>
        <taxon>Bacteria</taxon>
        <taxon>Bacillati</taxon>
        <taxon>Actinomycetota</taxon>
        <taxon>Actinomycetes</taxon>
        <taxon>Micrococcales</taxon>
        <taxon>Pengzhenrongella</taxon>
    </lineage>
</organism>
<keyword evidence="8" id="KW-1185">Reference proteome</keyword>
<dbReference type="SUPFAM" id="SSF103088">
    <property type="entry name" value="OmpA-like"/>
    <property type="match status" value="1"/>
</dbReference>
<evidence type="ECO:0000256" key="2">
    <source>
        <dbReference type="ARBA" id="ARBA00023136"/>
    </source>
</evidence>
<dbReference type="RefSeq" id="WP_227424275.1">
    <property type="nucleotide sequence ID" value="NZ_CP071868.1"/>
</dbReference>
<accession>A0A8A4ZDA5</accession>
<sequence>MTFSTLVTTGRRGLALAVAAALLLGGGAAYAASGDDDGVPTGTVDVDGQETPILASFAYHQFNTDTNPELRGFVHGVRRIEGGTVLYYSVGTPADGKADELLGSMIFPVSMSPYKVLHGTDLKLIDAPNLTGYLPLSASEGLTTLTTDLAGAPGELRVGFAVFAELPAGTTSVQVVMPWGTSAGEVPVEDGALEPVGTDPAPLLGEGWPALPPAAELAGIDPTSDTYTLMRRSGDMAGTAETEESPEQVSTTLDANVLFATGSAELSGEAQSALAAVAADIASRATGEVVITGHTDSDGADASNQTLSEQRAAAVLAVLQPASGSVVTFTSVGKGESEPIAENGSAEGKQQNRRVTVVYAIKGAS</sequence>
<dbReference type="Gene3D" id="3.30.1330.60">
    <property type="entry name" value="OmpA-like domain"/>
    <property type="match status" value="1"/>
</dbReference>
<gene>
    <name evidence="7" type="ORF">J4E96_02735</name>
</gene>
<evidence type="ECO:0000259" key="6">
    <source>
        <dbReference type="PROSITE" id="PS51123"/>
    </source>
</evidence>
<evidence type="ECO:0000313" key="8">
    <source>
        <dbReference type="Proteomes" id="UP000663937"/>
    </source>
</evidence>
<dbReference type="InterPro" id="IPR006665">
    <property type="entry name" value="OmpA-like"/>
</dbReference>
<proteinExistence type="predicted"/>
<evidence type="ECO:0000256" key="1">
    <source>
        <dbReference type="ARBA" id="ARBA00004442"/>
    </source>
</evidence>
<dbReference type="GO" id="GO:0009279">
    <property type="term" value="C:cell outer membrane"/>
    <property type="evidence" value="ECO:0007669"/>
    <property type="project" value="UniProtKB-SubCell"/>
</dbReference>
<protein>
    <submittedName>
        <fullName evidence="7">OmpA family protein</fullName>
    </submittedName>
</protein>
<dbReference type="AlphaFoldDB" id="A0A8A4ZDA5"/>
<evidence type="ECO:0000256" key="3">
    <source>
        <dbReference type="ARBA" id="ARBA00023237"/>
    </source>
</evidence>
<dbReference type="KEGG" id="psic:J4E96_02735"/>
<dbReference type="CDD" id="cd07185">
    <property type="entry name" value="OmpA_C-like"/>
    <property type="match status" value="1"/>
</dbReference>
<dbReference type="InterPro" id="IPR050330">
    <property type="entry name" value="Bact_OuterMem_StrucFunc"/>
</dbReference>
<evidence type="ECO:0000313" key="7">
    <source>
        <dbReference type="EMBL" id="QTE29960.1"/>
    </source>
</evidence>
<dbReference type="Proteomes" id="UP000663937">
    <property type="component" value="Chromosome"/>
</dbReference>
<keyword evidence="5" id="KW-0732">Signal</keyword>
<feature type="signal peptide" evidence="5">
    <location>
        <begin position="1"/>
        <end position="31"/>
    </location>
</feature>
<dbReference type="PROSITE" id="PS51123">
    <property type="entry name" value="OMPA_2"/>
    <property type="match status" value="1"/>
</dbReference>
<reference evidence="7" key="1">
    <citation type="submission" date="2021-03" db="EMBL/GenBank/DDBJ databases">
        <title>Pengzhenrongella sicca gen. nov., sp. nov., a new member of suborder Micrococcineae isolated from High-Arctic tundra soil.</title>
        <authorList>
            <person name="Peng F."/>
        </authorList>
    </citation>
    <scope>NUCLEOTIDE SEQUENCE</scope>
    <source>
        <strain evidence="7">LRZ-2</strain>
    </source>
</reference>
<comment type="subcellular location">
    <subcellularLocation>
        <location evidence="1">Cell outer membrane</location>
    </subcellularLocation>
</comment>
<keyword evidence="2 4" id="KW-0472">Membrane</keyword>